<proteinExistence type="predicted"/>
<keyword evidence="3" id="KW-1185">Reference proteome</keyword>
<name>A0ABN9VLX8_9DINO</name>
<evidence type="ECO:0000313" key="3">
    <source>
        <dbReference type="Proteomes" id="UP001189429"/>
    </source>
</evidence>
<sequence>MLDPDLQALHAAAIAGLPGWAALVWQAVRGPGQSASSEGGGCYQGHEEECPEVICECPEVVCPRPECPETDCPIVECPSVPDFREVYPLLEEGIFAILFLPLLVATAAGVLLGCWCAKRTRSQRGANGQHVSPSESDEKRRQLAAEQVAAVPVSMAARGDYILIKYNGVDEDLYHETLITGVSSEDPTEVTLYTADQDHYQFNIAPGDDVEAVYWIGLPGGRPAHVPENQIDRFRHNVPPNERQRLFAEAQGMLGAAPAPPPAPLAAPMRNVQRQGLGRPAGAAARRAEPGRVWVFAEDHGRHQKGDSVEELPAGSVVLGERAVVPMADGSTAFLQMIPQDGIDEFKMDDLRVMPVKFDGLGGRRRLFQDGVASFVPDEPEGGLGLEGPGTVSWRCQTYVERSQTPGMMVAPLLQQHVATALRDEHQVAKEQRKAREERRLGRQNNKNHKDKAPEGQGRRFLDRATNSVISSLNEMQGCARVHDGTPAMGQMLSQDAIRCDVASTPPSQTLYTRHGAVRELLSGIVDYAGSDCSTTVRPYRRDQVSLPDPGRPSADLLSTLPEPDQDLLKLWDTHMLADPADVGFYRESGHQFRLYFDEVFKAQRGVYVEFLRDLSDAKMIGWTEKPLSLVTPFFVVKKHDRLRLIMDCRSTDLLFRAPPAPEMGTAAAWGNLERPEARPGAEAGGADASGSGGSKLWVAQADVKDCFHCVRNLPELCPYFCMPPITEGERADAGIGGPSGLGDLAREVSVYPMLLTLPMGFSWAFYFVQRLVEHQCRVSLAGAGLAFKFLRGQAPAPDLGAQLAVLPYCDNINVAGIRREEVKEDKDVIVRRLRFVQFTVHEETEPETLSYSLGRVIDGESWVVRNRSERGERLRKVCEALEGGQPVTGRQMKQYLGHVVDFFLIRREVLSVLRACYDFAQAPEDLEVNPGFDEIPEAFMDPDKWHEVFAMRFRKEEAIPILEGAVGRISGPSRESRREKRQSIFGAFERLALSGQHSILERHSITAPTEGLYTAWWEELQDFVAMNGYTLDSVRNADIALVDFADYLFLEGFERPDLMKMCAAAAWHLAGLSPIGKLRFPRFSRAARGLGLLAPAQTAPPVPFEVACWIAWHIYLRLQDWTIPLCLLTMFVCYFRWVSDEALLLDSPYLPGLGPALHRRRRGQRLAKLFEVSERELSMQWGRSQEQLGLLPSQRYRLYQIRHAGPPYDILMGVRTLLDVKRRGRWSSDATVKRYEAAGVVQQEWAKLSTAQQAAASRAAEWMQSQELYCGTHGILDSAGRQGIGGVGWDTEISSKADLSSAAVIRSIARDFKAGENRFGLSGAFAALWVGIVCSTWLGTQAAPPVRGALQFSSACFAGGMSCGTRRCEAVRVGNYWAEDQEAVLGYIREQFERLLADRGWLAAEQQELRRENAFTKRYSVDDILRKRHEADGFNVFVSPEEALLQRQAEELRARGRPAPEPGLLAELQEGLGAAVADGDGVGEEELLELLEGCAGAGEVAAAVFCGGRLLDLGGETEVPGLDRAFEALKRLLRPSAAAPEPQLAGPWCVEGRGPAQAAKAARQGLSRLLSRLAAARKARDSANDAGAAARGAAAEEAERCLRRLGDAVTPLLLGDAEAASCNRRGSLAELLLRLCHGGGLQASAKLAACLVGELERRGVVRTQALRERLSR</sequence>
<gene>
    <name evidence="2" type="ORF">PCOR1329_LOCUS58363</name>
</gene>
<reference evidence="2" key="1">
    <citation type="submission" date="2023-10" db="EMBL/GenBank/DDBJ databases">
        <authorList>
            <person name="Chen Y."/>
            <person name="Shah S."/>
            <person name="Dougan E. K."/>
            <person name="Thang M."/>
            <person name="Chan C."/>
        </authorList>
    </citation>
    <scope>NUCLEOTIDE SEQUENCE [LARGE SCALE GENOMIC DNA]</scope>
</reference>
<dbReference type="Proteomes" id="UP001189429">
    <property type="component" value="Unassembled WGS sequence"/>
</dbReference>
<dbReference type="EMBL" id="CAUYUJ010017235">
    <property type="protein sequence ID" value="CAK0873061.1"/>
    <property type="molecule type" value="Genomic_DNA"/>
</dbReference>
<comment type="caution">
    <text evidence="2">The sequence shown here is derived from an EMBL/GenBank/DDBJ whole genome shotgun (WGS) entry which is preliminary data.</text>
</comment>
<feature type="compositionally biased region" description="Basic and acidic residues" evidence="1">
    <location>
        <begin position="424"/>
        <end position="441"/>
    </location>
</feature>
<evidence type="ECO:0000313" key="2">
    <source>
        <dbReference type="EMBL" id="CAK0873061.1"/>
    </source>
</evidence>
<accession>A0ABN9VLX8</accession>
<protein>
    <submittedName>
        <fullName evidence="2">Uncharacterized protein</fullName>
    </submittedName>
</protein>
<feature type="region of interest" description="Disordered" evidence="1">
    <location>
        <begin position="424"/>
        <end position="462"/>
    </location>
</feature>
<feature type="compositionally biased region" description="Basic and acidic residues" evidence="1">
    <location>
        <begin position="451"/>
        <end position="462"/>
    </location>
</feature>
<organism evidence="2 3">
    <name type="scientific">Prorocentrum cordatum</name>
    <dbReference type="NCBI Taxonomy" id="2364126"/>
    <lineage>
        <taxon>Eukaryota</taxon>
        <taxon>Sar</taxon>
        <taxon>Alveolata</taxon>
        <taxon>Dinophyceae</taxon>
        <taxon>Prorocentrales</taxon>
        <taxon>Prorocentraceae</taxon>
        <taxon>Prorocentrum</taxon>
    </lineage>
</organism>
<evidence type="ECO:0000256" key="1">
    <source>
        <dbReference type="SAM" id="MobiDB-lite"/>
    </source>
</evidence>